<keyword evidence="4" id="KW-0479">Metal-binding</keyword>
<dbReference type="InterPro" id="IPR000092">
    <property type="entry name" value="Polyprenyl_synt"/>
</dbReference>
<reference evidence="9" key="1">
    <citation type="submission" date="2020-12" db="EMBL/GenBank/DDBJ databases">
        <title>Hymenobacter sp.</title>
        <authorList>
            <person name="Kim M.K."/>
        </authorList>
    </citation>
    <scope>NUCLEOTIDE SEQUENCE [LARGE SCALE GENOMIC DNA]</scope>
    <source>
        <strain evidence="9">BT553</strain>
    </source>
</reference>
<dbReference type="InterPro" id="IPR008949">
    <property type="entry name" value="Isoprenoid_synthase_dom_sf"/>
</dbReference>
<dbReference type="PROSITE" id="PS00444">
    <property type="entry name" value="POLYPRENYL_SYNTHASE_2"/>
    <property type="match status" value="1"/>
</dbReference>
<evidence type="ECO:0000256" key="6">
    <source>
        <dbReference type="ARBA" id="ARBA00023229"/>
    </source>
</evidence>
<dbReference type="PANTHER" id="PTHR43281:SF1">
    <property type="entry name" value="FARNESYL DIPHOSPHATE SYNTHASE"/>
    <property type="match status" value="1"/>
</dbReference>
<proteinExistence type="inferred from homology"/>
<keyword evidence="6" id="KW-0414">Isoprene biosynthesis</keyword>
<dbReference type="PROSITE" id="PS00723">
    <property type="entry name" value="POLYPRENYL_SYNTHASE_1"/>
    <property type="match status" value="1"/>
</dbReference>
<evidence type="ECO:0000256" key="3">
    <source>
        <dbReference type="ARBA" id="ARBA00022679"/>
    </source>
</evidence>
<dbReference type="CDD" id="cd00685">
    <property type="entry name" value="Trans_IPPS_HT"/>
    <property type="match status" value="1"/>
</dbReference>
<evidence type="ECO:0000256" key="4">
    <source>
        <dbReference type="ARBA" id="ARBA00022723"/>
    </source>
</evidence>
<dbReference type="PANTHER" id="PTHR43281">
    <property type="entry name" value="FARNESYL DIPHOSPHATE SYNTHASE"/>
    <property type="match status" value="1"/>
</dbReference>
<dbReference type="SFLD" id="SFLDS00005">
    <property type="entry name" value="Isoprenoid_Synthase_Type_I"/>
    <property type="match status" value="1"/>
</dbReference>
<keyword evidence="9" id="KW-1185">Reference proteome</keyword>
<evidence type="ECO:0000256" key="2">
    <source>
        <dbReference type="ARBA" id="ARBA00006706"/>
    </source>
</evidence>
<comment type="similarity">
    <text evidence="2 7">Belongs to the FPP/GGPP synthase family.</text>
</comment>
<organism evidence="8 9">
    <name type="scientific">Sphingomonas mollis</name>
    <dbReference type="NCBI Taxonomy" id="2795726"/>
    <lineage>
        <taxon>Bacteria</taxon>
        <taxon>Pseudomonadati</taxon>
        <taxon>Pseudomonadota</taxon>
        <taxon>Alphaproteobacteria</taxon>
        <taxon>Sphingomonadales</taxon>
        <taxon>Sphingomonadaceae</taxon>
        <taxon>Sphingomonas</taxon>
    </lineage>
</organism>
<gene>
    <name evidence="8" type="ORF">JAO74_00290</name>
</gene>
<evidence type="ECO:0000256" key="1">
    <source>
        <dbReference type="ARBA" id="ARBA00001946"/>
    </source>
</evidence>
<dbReference type="Pfam" id="PF00348">
    <property type="entry name" value="polyprenyl_synt"/>
    <property type="match status" value="1"/>
</dbReference>
<dbReference type="SUPFAM" id="SSF48576">
    <property type="entry name" value="Terpenoid synthases"/>
    <property type="match status" value="1"/>
</dbReference>
<evidence type="ECO:0000256" key="7">
    <source>
        <dbReference type="RuleBase" id="RU004466"/>
    </source>
</evidence>
<dbReference type="InterPro" id="IPR033749">
    <property type="entry name" value="Polyprenyl_synt_CS"/>
</dbReference>
<dbReference type="InterPro" id="IPR053378">
    <property type="entry name" value="Prenyl_diphosphate_synthase"/>
</dbReference>
<comment type="cofactor">
    <cofactor evidence="1">
        <name>Mg(2+)</name>
        <dbReference type="ChEBI" id="CHEBI:18420"/>
    </cofactor>
</comment>
<keyword evidence="5" id="KW-0460">Magnesium</keyword>
<protein>
    <submittedName>
        <fullName evidence="8">Polyprenyl synthetase family protein</fullName>
    </submittedName>
</protein>
<sequence length="316" mass="33752">MPRASHRARAPLPPVDRVSALPASLPDAIAVVAADIDRRFDQLLAVPDDPRADLYRCMRHAAIGGGKRLRPLLTMATADLFGVDRDCAALVGTAIEAIHVYSLIHDDLPAMDDDDLRRGKPTAHKAFGEATAILAGDCLHALAFEVLADPATHADPFVRAELVLDLARAAGPSGMAGGQMMDLAAEQTRFDLNTVTRLQQMKTGALICAAVEAGAILGRLPAEGRTGLRGYAHDLGLAFQIADDLLDAEGDEALAGKKLRKDEEAGKETFLTLMGVDRARAQCAMLVDQAVSHLHAYGAEADLLRAVARYVVERDR</sequence>
<name>A0ABS0XJK6_9SPHN</name>
<dbReference type="SFLD" id="SFLDG01017">
    <property type="entry name" value="Polyprenyl_Transferase_Like"/>
    <property type="match status" value="1"/>
</dbReference>
<evidence type="ECO:0000256" key="5">
    <source>
        <dbReference type="ARBA" id="ARBA00022842"/>
    </source>
</evidence>
<accession>A0ABS0XJK6</accession>
<evidence type="ECO:0000313" key="9">
    <source>
        <dbReference type="Proteomes" id="UP000640426"/>
    </source>
</evidence>
<dbReference type="NCBIfam" id="NF045485">
    <property type="entry name" value="FPPsyn"/>
    <property type="match status" value="1"/>
</dbReference>
<dbReference type="Gene3D" id="1.10.600.10">
    <property type="entry name" value="Farnesyl Diphosphate Synthase"/>
    <property type="match status" value="1"/>
</dbReference>
<dbReference type="Proteomes" id="UP000640426">
    <property type="component" value="Unassembled WGS sequence"/>
</dbReference>
<dbReference type="EMBL" id="JAELXS010000001">
    <property type="protein sequence ID" value="MBJ6120219.1"/>
    <property type="molecule type" value="Genomic_DNA"/>
</dbReference>
<keyword evidence="3 7" id="KW-0808">Transferase</keyword>
<comment type="caution">
    <text evidence="8">The sequence shown here is derived from an EMBL/GenBank/DDBJ whole genome shotgun (WGS) entry which is preliminary data.</text>
</comment>
<evidence type="ECO:0000313" key="8">
    <source>
        <dbReference type="EMBL" id="MBJ6120219.1"/>
    </source>
</evidence>